<reference evidence="6 7" key="1">
    <citation type="submission" date="2021-01" db="EMBL/GenBank/DDBJ databases">
        <title>Genomic Encyclopedia of Type Strains, Phase IV (KMG-IV): sequencing the most valuable type-strain genomes for metagenomic binning, comparative biology and taxonomic classification.</title>
        <authorList>
            <person name="Goeker M."/>
        </authorList>
    </citation>
    <scope>NUCLEOTIDE SEQUENCE [LARGE SCALE GENOMIC DNA]</scope>
    <source>
        <strain evidence="6 7">DSM 24834</strain>
    </source>
</reference>
<keyword evidence="2" id="KW-0805">Transcription regulation</keyword>
<dbReference type="Gene3D" id="1.10.10.10">
    <property type="entry name" value="Winged helix-like DNA-binding domain superfamily/Winged helix DNA-binding domain"/>
    <property type="match status" value="1"/>
</dbReference>
<dbReference type="InterPro" id="IPR036388">
    <property type="entry name" value="WH-like_DNA-bd_sf"/>
</dbReference>
<evidence type="ECO:0000256" key="1">
    <source>
        <dbReference type="ARBA" id="ARBA00009437"/>
    </source>
</evidence>
<dbReference type="InterPro" id="IPR005119">
    <property type="entry name" value="LysR_subst-bd"/>
</dbReference>
<dbReference type="Pfam" id="PF03466">
    <property type="entry name" value="LysR_substrate"/>
    <property type="match status" value="1"/>
</dbReference>
<dbReference type="PANTHER" id="PTHR30126">
    <property type="entry name" value="HTH-TYPE TRANSCRIPTIONAL REGULATOR"/>
    <property type="match status" value="1"/>
</dbReference>
<dbReference type="InterPro" id="IPR036390">
    <property type="entry name" value="WH_DNA-bd_sf"/>
</dbReference>
<dbReference type="Gene3D" id="3.40.190.290">
    <property type="match status" value="1"/>
</dbReference>
<keyword evidence="7" id="KW-1185">Reference proteome</keyword>
<accession>A0ABS2N718</accession>
<dbReference type="SUPFAM" id="SSF46785">
    <property type="entry name" value="Winged helix' DNA-binding domain"/>
    <property type="match status" value="1"/>
</dbReference>
<dbReference type="RefSeq" id="WP_205167866.1">
    <property type="nucleotide sequence ID" value="NZ_JAFBDZ010000001.1"/>
</dbReference>
<protein>
    <submittedName>
        <fullName evidence="6">DNA-binding transcriptional LysR family regulator</fullName>
    </submittedName>
</protein>
<dbReference type="EMBL" id="JAFBDZ010000001">
    <property type="protein sequence ID" value="MBM7583605.1"/>
    <property type="molecule type" value="Genomic_DNA"/>
</dbReference>
<feature type="domain" description="HTH lysR-type" evidence="5">
    <location>
        <begin position="2"/>
        <end position="59"/>
    </location>
</feature>
<comment type="caution">
    <text evidence="6">The sequence shown here is derived from an EMBL/GenBank/DDBJ whole genome shotgun (WGS) entry which is preliminary data.</text>
</comment>
<keyword evidence="3 6" id="KW-0238">DNA-binding</keyword>
<dbReference type="Pfam" id="PF00126">
    <property type="entry name" value="HTH_1"/>
    <property type="match status" value="1"/>
</dbReference>
<dbReference type="SUPFAM" id="SSF53850">
    <property type="entry name" value="Periplasmic binding protein-like II"/>
    <property type="match status" value="1"/>
</dbReference>
<sequence>MMDLEGIESFLTVAHKKSISKAAASLHITQPTLSTRIRKLEESLGYTLLERSWEGVRLSNQGYYFLPYAIQLLRELSNASTVLTDFNVSGYETSIKDVTNNNKDFKIGINSWLAPVFTKAIISVLSDHFPHLEYRFVTRPTNIIKELIHYDGIHLGIYYHNEQKTNFYHRPLIEDDMVLICSDEDSAIIQNNIDHIYKLDKPYLLFDNPILANNTNLVNSILSRLNINRFQVVDDFNVMTTYLTSGKGYIILPRTGLFQFPNFPTSRMKMIPLGEQLPSIGIHIGYNKSTLFLEEIKIIEQELSTFFKKENVS</sequence>
<evidence type="ECO:0000259" key="5">
    <source>
        <dbReference type="PROSITE" id="PS50931"/>
    </source>
</evidence>
<dbReference type="PRINTS" id="PR00039">
    <property type="entry name" value="HTHLYSR"/>
</dbReference>
<evidence type="ECO:0000313" key="6">
    <source>
        <dbReference type="EMBL" id="MBM7583605.1"/>
    </source>
</evidence>
<dbReference type="InterPro" id="IPR000847">
    <property type="entry name" value="LysR_HTH_N"/>
</dbReference>
<gene>
    <name evidence="6" type="ORF">JOC86_000142</name>
</gene>
<dbReference type="PROSITE" id="PS50931">
    <property type="entry name" value="HTH_LYSR"/>
    <property type="match status" value="1"/>
</dbReference>
<name>A0ABS2N718_9BACI</name>
<dbReference type="GO" id="GO:0003677">
    <property type="term" value="F:DNA binding"/>
    <property type="evidence" value="ECO:0007669"/>
    <property type="project" value="UniProtKB-KW"/>
</dbReference>
<evidence type="ECO:0000256" key="4">
    <source>
        <dbReference type="ARBA" id="ARBA00023163"/>
    </source>
</evidence>
<keyword evidence="4" id="KW-0804">Transcription</keyword>
<comment type="similarity">
    <text evidence="1">Belongs to the LysR transcriptional regulatory family.</text>
</comment>
<proteinExistence type="inferred from homology"/>
<evidence type="ECO:0000256" key="3">
    <source>
        <dbReference type="ARBA" id="ARBA00023125"/>
    </source>
</evidence>
<evidence type="ECO:0000313" key="7">
    <source>
        <dbReference type="Proteomes" id="UP001646157"/>
    </source>
</evidence>
<organism evidence="6 7">
    <name type="scientific">Rossellomorea pakistanensis</name>
    <dbReference type="NCBI Taxonomy" id="992288"/>
    <lineage>
        <taxon>Bacteria</taxon>
        <taxon>Bacillati</taxon>
        <taxon>Bacillota</taxon>
        <taxon>Bacilli</taxon>
        <taxon>Bacillales</taxon>
        <taxon>Bacillaceae</taxon>
        <taxon>Rossellomorea</taxon>
    </lineage>
</organism>
<evidence type="ECO:0000256" key="2">
    <source>
        <dbReference type="ARBA" id="ARBA00023015"/>
    </source>
</evidence>
<dbReference type="Proteomes" id="UP001646157">
    <property type="component" value="Unassembled WGS sequence"/>
</dbReference>